<dbReference type="SUPFAM" id="SSF53474">
    <property type="entry name" value="alpha/beta-Hydrolases"/>
    <property type="match status" value="1"/>
</dbReference>
<evidence type="ECO:0000313" key="10">
    <source>
        <dbReference type="EMBL" id="KAJ3113300.1"/>
    </source>
</evidence>
<evidence type="ECO:0000259" key="9">
    <source>
        <dbReference type="Pfam" id="PF05057"/>
    </source>
</evidence>
<proteinExistence type="inferred from homology"/>
<sequence length="403" mass="44822">MWPPDEHYKRKRKESIDLNYLTPISLHYENCKAHLILVHGLDGDSTRTFSDGQYDKNLIHAESINILSVMHNFPRENKVGSMNIIIVEFLQALRAAAVGRVPIIFIGHSLGGLIIKEILRKSDQIRALTRLVVFLGTPHLGSHVGSHVAGLIQVFPNFVTASPAIKYLSPRNDNLIQLHESFVTMCQSHEFECLNFIETGSTSVAAGVVATESIVRLLNMGISMKSIEILAGTAIIASLTAAATATGIINPWWGLGVLVVGVPISMVVLAAVRNSINKLDISVNDMEEALANWGHGSIELKMAVEQLVYPELKRICEGPMRRKELDARKESLLRGFVHVYFAKYLWSIACSEPLTSITTKSALAFTVDVRIDLKAFEDSRREFLWMEMPNPMDASEDDIFFLL</sequence>
<dbReference type="GO" id="GO:0016020">
    <property type="term" value="C:membrane"/>
    <property type="evidence" value="ECO:0007669"/>
    <property type="project" value="UniProtKB-SubCell"/>
</dbReference>
<keyword evidence="8" id="KW-1133">Transmembrane helix</keyword>
<dbReference type="InterPro" id="IPR007751">
    <property type="entry name" value="DUF676_lipase-like"/>
</dbReference>
<dbReference type="AlphaFoldDB" id="A0AAD5XE43"/>
<evidence type="ECO:0000313" key="11">
    <source>
        <dbReference type="Proteomes" id="UP001211907"/>
    </source>
</evidence>
<reference evidence="10" key="1">
    <citation type="submission" date="2020-05" db="EMBL/GenBank/DDBJ databases">
        <title>Phylogenomic resolution of chytrid fungi.</title>
        <authorList>
            <person name="Stajich J.E."/>
            <person name="Amses K."/>
            <person name="Simmons R."/>
            <person name="Seto K."/>
            <person name="Myers J."/>
            <person name="Bonds A."/>
            <person name="Quandt C.A."/>
            <person name="Barry K."/>
            <person name="Liu P."/>
            <person name="Grigoriev I."/>
            <person name="Longcore J.E."/>
            <person name="James T.Y."/>
        </authorList>
    </citation>
    <scope>NUCLEOTIDE SEQUENCE</scope>
    <source>
        <strain evidence="10">JEL0513</strain>
    </source>
</reference>
<comment type="caution">
    <text evidence="10">The sequence shown here is derived from an EMBL/GenBank/DDBJ whole genome shotgun (WGS) entry which is preliminary data.</text>
</comment>
<dbReference type="GO" id="GO:0005739">
    <property type="term" value="C:mitochondrion"/>
    <property type="evidence" value="ECO:0007669"/>
    <property type="project" value="UniProtKB-SubCell"/>
</dbReference>
<dbReference type="Pfam" id="PF05057">
    <property type="entry name" value="DUF676"/>
    <property type="match status" value="1"/>
</dbReference>
<dbReference type="PANTHER" id="PTHR48182:SF2">
    <property type="entry name" value="PROTEIN SERAC1"/>
    <property type="match status" value="1"/>
</dbReference>
<gene>
    <name evidence="10" type="primary">SERAC1</name>
    <name evidence="10" type="ORF">HK100_002035</name>
</gene>
<name>A0AAD5XE43_9FUNG</name>
<feature type="domain" description="DUF676" evidence="9">
    <location>
        <begin position="33"/>
        <end position="148"/>
    </location>
</feature>
<evidence type="ECO:0000256" key="6">
    <source>
        <dbReference type="ARBA" id="ARBA00023128"/>
    </source>
</evidence>
<dbReference type="PANTHER" id="PTHR48182">
    <property type="entry name" value="PROTEIN SERAC1"/>
    <property type="match status" value="1"/>
</dbReference>
<dbReference type="EMBL" id="JADGJH010001460">
    <property type="protein sequence ID" value="KAJ3113300.1"/>
    <property type="molecule type" value="Genomic_DNA"/>
</dbReference>
<evidence type="ECO:0000256" key="3">
    <source>
        <dbReference type="ARBA" id="ARBA00004370"/>
    </source>
</evidence>
<accession>A0AAD5XE43</accession>
<keyword evidence="11" id="KW-1185">Reference proteome</keyword>
<evidence type="ECO:0000256" key="8">
    <source>
        <dbReference type="SAM" id="Phobius"/>
    </source>
</evidence>
<evidence type="ECO:0000256" key="7">
    <source>
        <dbReference type="ARBA" id="ARBA00023136"/>
    </source>
</evidence>
<evidence type="ECO:0000256" key="4">
    <source>
        <dbReference type="ARBA" id="ARBA00007920"/>
    </source>
</evidence>
<keyword evidence="5" id="KW-0256">Endoplasmic reticulum</keyword>
<protein>
    <submittedName>
        <fullName evidence="10">Serine active site containing protein 1</fullName>
    </submittedName>
</protein>
<dbReference type="InterPro" id="IPR052374">
    <property type="entry name" value="SERAC1"/>
</dbReference>
<keyword evidence="6" id="KW-0496">Mitochondrion</keyword>
<comment type="subcellular location">
    <subcellularLocation>
        <location evidence="2">Endoplasmic reticulum</location>
    </subcellularLocation>
    <subcellularLocation>
        <location evidence="3">Membrane</location>
    </subcellularLocation>
    <subcellularLocation>
        <location evidence="1">Mitochondrion</location>
    </subcellularLocation>
</comment>
<comment type="similarity">
    <text evidence="4">Belongs to the putative lipase ROG1 family.</text>
</comment>
<feature type="transmembrane region" description="Helical" evidence="8">
    <location>
        <begin position="252"/>
        <end position="272"/>
    </location>
</feature>
<organism evidence="10 11">
    <name type="scientific">Physocladia obscura</name>
    <dbReference type="NCBI Taxonomy" id="109957"/>
    <lineage>
        <taxon>Eukaryota</taxon>
        <taxon>Fungi</taxon>
        <taxon>Fungi incertae sedis</taxon>
        <taxon>Chytridiomycota</taxon>
        <taxon>Chytridiomycota incertae sedis</taxon>
        <taxon>Chytridiomycetes</taxon>
        <taxon>Chytridiales</taxon>
        <taxon>Chytriomycetaceae</taxon>
        <taxon>Physocladia</taxon>
    </lineage>
</organism>
<keyword evidence="8" id="KW-0812">Transmembrane</keyword>
<dbReference type="Proteomes" id="UP001211907">
    <property type="component" value="Unassembled WGS sequence"/>
</dbReference>
<dbReference type="GO" id="GO:0005783">
    <property type="term" value="C:endoplasmic reticulum"/>
    <property type="evidence" value="ECO:0007669"/>
    <property type="project" value="UniProtKB-SubCell"/>
</dbReference>
<evidence type="ECO:0000256" key="5">
    <source>
        <dbReference type="ARBA" id="ARBA00022824"/>
    </source>
</evidence>
<feature type="transmembrane region" description="Helical" evidence="8">
    <location>
        <begin position="226"/>
        <end position="246"/>
    </location>
</feature>
<evidence type="ECO:0000256" key="1">
    <source>
        <dbReference type="ARBA" id="ARBA00004173"/>
    </source>
</evidence>
<dbReference type="InterPro" id="IPR029058">
    <property type="entry name" value="AB_hydrolase_fold"/>
</dbReference>
<dbReference type="Gene3D" id="3.40.50.1820">
    <property type="entry name" value="alpha/beta hydrolase"/>
    <property type="match status" value="1"/>
</dbReference>
<keyword evidence="7 8" id="KW-0472">Membrane</keyword>
<evidence type="ECO:0000256" key="2">
    <source>
        <dbReference type="ARBA" id="ARBA00004240"/>
    </source>
</evidence>